<keyword evidence="11" id="KW-1185">Reference proteome</keyword>
<dbReference type="Proteomes" id="UP001501126">
    <property type="component" value="Unassembled WGS sequence"/>
</dbReference>
<feature type="transmembrane region" description="Helical" evidence="8">
    <location>
        <begin position="12"/>
        <end position="31"/>
    </location>
</feature>
<sequence>MQNKLKDTFREHYGFFIIFSVGIILRLIFLLTQGMSHDELSAWNRTNVHDFSELISVGVGGDMHPAFFQILLTYWVHWFGDSAFVFRLPAVLFGLGGIALLYKTGIRFFSKQAALLAVAGLSIFVFPILHTSLSRPYAPGFFFITLLVYGILDYRNQTEKPIYFKGLLLIFIGLTGSMYSHYYAFVCAAIISFITLFYLNKRQLTGFIITGILALIAFIPHIDLTLHHFSKGGLGWLGKPGSFWLFEFFKLYFNDSQLLFILIAGGISFAYYAHKQAIDKLTAFPLLIFFGIYFAGHAVSILYTPILREPGQLFTIGFLFLGLGHMLSSIDLQKYTRLLVLVCVLLSIHSLTLGKLTRPVHFEPFREVAGLISEYDQQIAPDKMIRLVNVTNTNYLNYYGRAENMSQDFEMTLIEETEEIYHLSDLIQNAEQEEYVMLARLNRRHHPVLYEIIRRKYPKVVRHEDFFNADFSVWEKSPGFSRKFEHNYNSSNSPELFTQWKKDTLSEEFFGDIRIPVKQLRQPGTYILVEAKGWYDSATTSLPFVAVLENQGEMRIKDEQPLYYQAWDQIRLETKQSDSFFIAFEIPETAKENDEIHLYFWNPEKKPLFVHPPHIYVVNPNY</sequence>
<keyword evidence="3" id="KW-0328">Glycosyltransferase</keyword>
<dbReference type="EMBL" id="BAAAFH010000022">
    <property type="protein sequence ID" value="GAA0876447.1"/>
    <property type="molecule type" value="Genomic_DNA"/>
</dbReference>
<name>A0ABP3Y644_9FLAO</name>
<feature type="transmembrane region" description="Helical" evidence="8">
    <location>
        <begin position="182"/>
        <end position="199"/>
    </location>
</feature>
<evidence type="ECO:0000256" key="6">
    <source>
        <dbReference type="ARBA" id="ARBA00022989"/>
    </source>
</evidence>
<comment type="subcellular location">
    <subcellularLocation>
        <location evidence="1">Cell membrane</location>
        <topology evidence="1">Multi-pass membrane protein</topology>
    </subcellularLocation>
</comment>
<dbReference type="Pfam" id="PF13231">
    <property type="entry name" value="PMT_2"/>
    <property type="match status" value="1"/>
</dbReference>
<reference evidence="11" key="1">
    <citation type="journal article" date="2019" name="Int. J. Syst. Evol. Microbiol.">
        <title>The Global Catalogue of Microorganisms (GCM) 10K type strain sequencing project: providing services to taxonomists for standard genome sequencing and annotation.</title>
        <authorList>
            <consortium name="The Broad Institute Genomics Platform"/>
            <consortium name="The Broad Institute Genome Sequencing Center for Infectious Disease"/>
            <person name="Wu L."/>
            <person name="Ma J."/>
        </authorList>
    </citation>
    <scope>NUCLEOTIDE SEQUENCE [LARGE SCALE GENOMIC DNA]</scope>
    <source>
        <strain evidence="11">JCM 16083</strain>
    </source>
</reference>
<comment type="caution">
    <text evidence="10">The sequence shown here is derived from an EMBL/GenBank/DDBJ whole genome shotgun (WGS) entry which is preliminary data.</text>
</comment>
<feature type="transmembrane region" description="Helical" evidence="8">
    <location>
        <begin position="206"/>
        <end position="229"/>
    </location>
</feature>
<dbReference type="PANTHER" id="PTHR33908">
    <property type="entry name" value="MANNOSYLTRANSFERASE YKCB-RELATED"/>
    <property type="match status" value="1"/>
</dbReference>
<evidence type="ECO:0000313" key="10">
    <source>
        <dbReference type="EMBL" id="GAA0876447.1"/>
    </source>
</evidence>
<keyword evidence="5 8" id="KW-0812">Transmembrane</keyword>
<feature type="transmembrane region" description="Helical" evidence="8">
    <location>
        <begin position="137"/>
        <end position="154"/>
    </location>
</feature>
<keyword evidence="6 8" id="KW-1133">Transmembrane helix</keyword>
<organism evidence="10 11">
    <name type="scientific">Wandonia haliotis</name>
    <dbReference type="NCBI Taxonomy" id="574963"/>
    <lineage>
        <taxon>Bacteria</taxon>
        <taxon>Pseudomonadati</taxon>
        <taxon>Bacteroidota</taxon>
        <taxon>Flavobacteriia</taxon>
        <taxon>Flavobacteriales</taxon>
        <taxon>Crocinitomicaceae</taxon>
        <taxon>Wandonia</taxon>
    </lineage>
</organism>
<protein>
    <recommendedName>
        <fullName evidence="9">Glycosyltransferase RgtA/B/C/D-like domain-containing protein</fullName>
    </recommendedName>
</protein>
<evidence type="ECO:0000256" key="8">
    <source>
        <dbReference type="SAM" id="Phobius"/>
    </source>
</evidence>
<feature type="transmembrane region" description="Helical" evidence="8">
    <location>
        <begin position="312"/>
        <end position="330"/>
    </location>
</feature>
<evidence type="ECO:0000256" key="1">
    <source>
        <dbReference type="ARBA" id="ARBA00004651"/>
    </source>
</evidence>
<feature type="transmembrane region" description="Helical" evidence="8">
    <location>
        <begin position="337"/>
        <end position="356"/>
    </location>
</feature>
<feature type="transmembrane region" description="Helical" evidence="8">
    <location>
        <begin position="249"/>
        <end position="272"/>
    </location>
</feature>
<feature type="transmembrane region" description="Helical" evidence="8">
    <location>
        <begin position="84"/>
        <end position="102"/>
    </location>
</feature>
<evidence type="ECO:0000259" key="9">
    <source>
        <dbReference type="Pfam" id="PF13231"/>
    </source>
</evidence>
<keyword evidence="7 8" id="KW-0472">Membrane</keyword>
<evidence type="ECO:0000256" key="7">
    <source>
        <dbReference type="ARBA" id="ARBA00023136"/>
    </source>
</evidence>
<proteinExistence type="predicted"/>
<evidence type="ECO:0000256" key="3">
    <source>
        <dbReference type="ARBA" id="ARBA00022676"/>
    </source>
</evidence>
<gene>
    <name evidence="10" type="ORF">GCM10009118_28570</name>
</gene>
<feature type="domain" description="Glycosyltransferase RgtA/B/C/D-like" evidence="9">
    <location>
        <begin position="64"/>
        <end position="222"/>
    </location>
</feature>
<evidence type="ECO:0000256" key="5">
    <source>
        <dbReference type="ARBA" id="ARBA00022692"/>
    </source>
</evidence>
<dbReference type="InterPro" id="IPR050297">
    <property type="entry name" value="LipidA_mod_glycosyltrf_83"/>
</dbReference>
<keyword evidence="2" id="KW-1003">Cell membrane</keyword>
<evidence type="ECO:0000256" key="4">
    <source>
        <dbReference type="ARBA" id="ARBA00022679"/>
    </source>
</evidence>
<dbReference type="PANTHER" id="PTHR33908:SF11">
    <property type="entry name" value="MEMBRANE PROTEIN"/>
    <property type="match status" value="1"/>
</dbReference>
<accession>A0ABP3Y644</accession>
<evidence type="ECO:0000313" key="11">
    <source>
        <dbReference type="Proteomes" id="UP001501126"/>
    </source>
</evidence>
<feature type="transmembrane region" description="Helical" evidence="8">
    <location>
        <begin position="114"/>
        <end position="131"/>
    </location>
</feature>
<feature type="transmembrane region" description="Helical" evidence="8">
    <location>
        <begin position="284"/>
        <end position="306"/>
    </location>
</feature>
<evidence type="ECO:0000256" key="2">
    <source>
        <dbReference type="ARBA" id="ARBA00022475"/>
    </source>
</evidence>
<dbReference type="RefSeq" id="WP_343789299.1">
    <property type="nucleotide sequence ID" value="NZ_BAAAFH010000022.1"/>
</dbReference>
<dbReference type="InterPro" id="IPR038731">
    <property type="entry name" value="RgtA/B/C-like"/>
</dbReference>
<keyword evidence="4" id="KW-0808">Transferase</keyword>
<feature type="transmembrane region" description="Helical" evidence="8">
    <location>
        <begin position="161"/>
        <end position="176"/>
    </location>
</feature>